<evidence type="ECO:0000259" key="3">
    <source>
        <dbReference type="Pfam" id="PF13579"/>
    </source>
</evidence>
<name>A0ABX6HWI3_9BURK</name>
<reference evidence="4 5" key="1">
    <citation type="journal article" date="2015" name="Genome Announc.">
        <title>Genome Sequences of Two Pandoraea pnomenusa Isolates Recovered 11 Months Apart from a Cystic Fibrosis Patient.</title>
        <authorList>
            <person name="Ee R."/>
            <person name="Ambrose M."/>
            <person name="Lazenby J."/>
            <person name="Williams P."/>
            <person name="Chan K.G."/>
            <person name="Roddam L."/>
        </authorList>
    </citation>
    <scope>NUCLEOTIDE SEQUENCE [LARGE SCALE GENOMIC DNA]</scope>
    <source>
        <strain evidence="4 5">6399</strain>
    </source>
</reference>
<dbReference type="PANTHER" id="PTHR46401">
    <property type="entry name" value="GLYCOSYLTRANSFERASE WBBK-RELATED"/>
    <property type="match status" value="1"/>
</dbReference>
<dbReference type="InterPro" id="IPR001296">
    <property type="entry name" value="Glyco_trans_1"/>
</dbReference>
<dbReference type="Pfam" id="PF13579">
    <property type="entry name" value="Glyco_trans_4_4"/>
    <property type="match status" value="1"/>
</dbReference>
<dbReference type="PANTHER" id="PTHR46401:SF2">
    <property type="entry name" value="GLYCOSYLTRANSFERASE WBBK-RELATED"/>
    <property type="match status" value="1"/>
</dbReference>
<evidence type="ECO:0000259" key="2">
    <source>
        <dbReference type="Pfam" id="PF00534"/>
    </source>
</evidence>
<evidence type="ECO:0000313" key="5">
    <source>
        <dbReference type="Proteomes" id="UP000035080"/>
    </source>
</evidence>
<dbReference type="SUPFAM" id="SSF53756">
    <property type="entry name" value="UDP-Glycosyltransferase/glycogen phosphorylase"/>
    <property type="match status" value="1"/>
</dbReference>
<dbReference type="Pfam" id="PF00534">
    <property type="entry name" value="Glycos_transf_1"/>
    <property type="match status" value="1"/>
</dbReference>
<dbReference type="Proteomes" id="UP000035080">
    <property type="component" value="Chromosome"/>
</dbReference>
<dbReference type="RefSeq" id="WP_039372978.1">
    <property type="nucleotide sequence ID" value="NZ_CP047385.1"/>
</dbReference>
<gene>
    <name evidence="4" type="ORF">PI93_023530</name>
</gene>
<dbReference type="CDD" id="cd03801">
    <property type="entry name" value="GT4_PimA-like"/>
    <property type="match status" value="1"/>
</dbReference>
<accession>A0ABX6HWI3</accession>
<evidence type="ECO:0000313" key="4">
    <source>
        <dbReference type="EMBL" id="QHF15286.1"/>
    </source>
</evidence>
<feature type="domain" description="Glycosyltransferase subfamily 4-like N-terminal" evidence="3">
    <location>
        <begin position="17"/>
        <end position="208"/>
    </location>
</feature>
<organism evidence="4 5">
    <name type="scientific">Pandoraea fibrosis</name>
    <dbReference type="NCBI Taxonomy" id="1891094"/>
    <lineage>
        <taxon>Bacteria</taxon>
        <taxon>Pseudomonadati</taxon>
        <taxon>Pseudomonadota</taxon>
        <taxon>Betaproteobacteria</taxon>
        <taxon>Burkholderiales</taxon>
        <taxon>Burkholderiaceae</taxon>
        <taxon>Pandoraea</taxon>
    </lineage>
</organism>
<protein>
    <submittedName>
        <fullName evidence="4">Glycosyltransferase</fullName>
    </submittedName>
</protein>
<dbReference type="InterPro" id="IPR028098">
    <property type="entry name" value="Glyco_trans_4-like_N"/>
</dbReference>
<proteinExistence type="predicted"/>
<feature type="domain" description="Glycosyl transferase family 1" evidence="2">
    <location>
        <begin position="226"/>
        <end position="369"/>
    </location>
</feature>
<sequence>MKILFVCESFSSKLSGGKVVRYLRQILADQGHDVRVAITSPFDKADTWMTGADEFITSIPSRPRFYWRLYNLANKHCVPVEFSRLVDDFAPDVVHFASFDHTKSANLYQYCVDRKLRIVLQPWTMHFYCAQGFGFREGNQCTRCIDDGFTTAISTGCTSLRGAVSQFERLSLRRMATRSADVVLSSNSDLDNILLAYGIGKEKIHRFPIAFDPTKTEAVEQTTCGNYFIYYGQANSHKGTDFIIDLFRQLPDKKLKLYPMAHYATAEPLPPNIEVVPGVGWGSGLREAIERAKAVVVPSLWATSTEYALCEAMMMRKPLIVFGVGVHKDILTDRKDAMVIQVGNREQFKAALDALDDDPSLCERIAAEGAARIQEINSPDRLHTLLMSAYTPE</sequence>
<keyword evidence="5" id="KW-1185">Reference proteome</keyword>
<evidence type="ECO:0000256" key="1">
    <source>
        <dbReference type="ARBA" id="ARBA00022679"/>
    </source>
</evidence>
<keyword evidence="1" id="KW-0808">Transferase</keyword>
<dbReference type="EMBL" id="CP047385">
    <property type="protein sequence ID" value="QHF15286.1"/>
    <property type="molecule type" value="Genomic_DNA"/>
</dbReference>
<dbReference type="Gene3D" id="3.40.50.2000">
    <property type="entry name" value="Glycogen Phosphorylase B"/>
    <property type="match status" value="2"/>
</dbReference>